<comment type="caution">
    <text evidence="1">The sequence shown here is derived from an EMBL/GenBank/DDBJ whole genome shotgun (WGS) entry which is preliminary data.</text>
</comment>
<evidence type="ECO:0000313" key="3">
    <source>
        <dbReference type="Proteomes" id="UP000197138"/>
    </source>
</evidence>
<dbReference type="EMBL" id="PGOL01000195">
    <property type="protein sequence ID" value="PKI74747.1"/>
    <property type="molecule type" value="Genomic_DNA"/>
</dbReference>
<proteinExistence type="predicted"/>
<dbReference type="Proteomes" id="UP000197138">
    <property type="component" value="Unassembled WGS sequence"/>
</dbReference>
<gene>
    <name evidence="1" type="ORF">CDL15_Pgr016931</name>
    <name evidence="2" type="ORF">CRG98_004856</name>
</gene>
<protein>
    <submittedName>
        <fullName evidence="1">Uncharacterized protein</fullName>
    </submittedName>
</protein>
<dbReference type="AlphaFoldDB" id="A0A218WY17"/>
<dbReference type="Proteomes" id="UP000233551">
    <property type="component" value="Unassembled WGS sequence"/>
</dbReference>
<dbReference type="EMBL" id="MTKT01002534">
    <property type="protein sequence ID" value="OWM77533.1"/>
    <property type="molecule type" value="Genomic_DNA"/>
</dbReference>
<sequence>MRGLPLGRLRIAPYGLSWWWWCMLRLNLNWRLSCNGRLKYNRKTHSALMVDMKLGGTGNINVEGTLGLAVVIVDVVGMLDIVVVGPYGQ</sequence>
<reference evidence="2 4" key="3">
    <citation type="submission" date="2017-11" db="EMBL/GenBank/DDBJ databases">
        <title>De-novo sequencing of pomegranate (Punica granatum L.) genome.</title>
        <authorList>
            <person name="Akparov Z."/>
            <person name="Amiraslanov A."/>
            <person name="Hajiyeva S."/>
            <person name="Abbasov M."/>
            <person name="Kaur K."/>
            <person name="Hamwieh A."/>
            <person name="Solovyev V."/>
            <person name="Salamov A."/>
            <person name="Braich B."/>
            <person name="Kosarev P."/>
            <person name="Mahmoud A."/>
            <person name="Hajiyev E."/>
            <person name="Babayeva S."/>
            <person name="Izzatullayeva V."/>
            <person name="Mammadov A."/>
            <person name="Mammadov A."/>
            <person name="Sharifova S."/>
            <person name="Ojaghi J."/>
            <person name="Eynullazada K."/>
            <person name="Bayramov B."/>
            <person name="Abdulazimova A."/>
            <person name="Shahmuradov I."/>
        </authorList>
    </citation>
    <scope>NUCLEOTIDE SEQUENCE [LARGE SCALE GENOMIC DNA]</scope>
    <source>
        <strain evidence="2">AG2017</strain>
        <strain evidence="4">cv. AG2017</strain>
        <tissue evidence="2">Leaf</tissue>
    </source>
</reference>
<evidence type="ECO:0000313" key="4">
    <source>
        <dbReference type="Proteomes" id="UP000233551"/>
    </source>
</evidence>
<reference evidence="1" key="2">
    <citation type="submission" date="2017-06" db="EMBL/GenBank/DDBJ databases">
        <title>The pomegranate genome and the genomics of punicalagin biosynthesis.</title>
        <authorList>
            <person name="Xu C."/>
        </authorList>
    </citation>
    <scope>NUCLEOTIDE SEQUENCE [LARGE SCALE GENOMIC DNA]</scope>
    <source>
        <tissue evidence="1">Fresh leaf</tissue>
    </source>
</reference>
<evidence type="ECO:0000313" key="1">
    <source>
        <dbReference type="EMBL" id="OWM77533.1"/>
    </source>
</evidence>
<evidence type="ECO:0000313" key="2">
    <source>
        <dbReference type="EMBL" id="PKI74747.1"/>
    </source>
</evidence>
<keyword evidence="4" id="KW-1185">Reference proteome</keyword>
<organism evidence="1 3">
    <name type="scientific">Punica granatum</name>
    <name type="common">Pomegranate</name>
    <dbReference type="NCBI Taxonomy" id="22663"/>
    <lineage>
        <taxon>Eukaryota</taxon>
        <taxon>Viridiplantae</taxon>
        <taxon>Streptophyta</taxon>
        <taxon>Embryophyta</taxon>
        <taxon>Tracheophyta</taxon>
        <taxon>Spermatophyta</taxon>
        <taxon>Magnoliopsida</taxon>
        <taxon>eudicotyledons</taxon>
        <taxon>Gunneridae</taxon>
        <taxon>Pentapetalae</taxon>
        <taxon>rosids</taxon>
        <taxon>malvids</taxon>
        <taxon>Myrtales</taxon>
        <taxon>Lythraceae</taxon>
        <taxon>Punica</taxon>
    </lineage>
</organism>
<accession>A0A218WY17</accession>
<reference evidence="3" key="1">
    <citation type="journal article" date="2017" name="Plant J.">
        <title>The pomegranate (Punica granatum L.) genome and the genomics of punicalagin biosynthesis.</title>
        <authorList>
            <person name="Qin G."/>
            <person name="Xu C."/>
            <person name="Ming R."/>
            <person name="Tang H."/>
            <person name="Guyot R."/>
            <person name="Kramer E.M."/>
            <person name="Hu Y."/>
            <person name="Yi X."/>
            <person name="Qi Y."/>
            <person name="Xu X."/>
            <person name="Gao Z."/>
            <person name="Pan H."/>
            <person name="Jian J."/>
            <person name="Tian Y."/>
            <person name="Yue Z."/>
            <person name="Xu Y."/>
        </authorList>
    </citation>
    <scope>NUCLEOTIDE SEQUENCE [LARGE SCALE GENOMIC DNA]</scope>
    <source>
        <strain evidence="3">cv. Dabenzi</strain>
    </source>
</reference>
<name>A0A218WY17_PUNGR</name>